<keyword evidence="2" id="KW-0812">Transmembrane</keyword>
<evidence type="ECO:0000256" key="2">
    <source>
        <dbReference type="SAM" id="Phobius"/>
    </source>
</evidence>
<protein>
    <submittedName>
        <fullName evidence="3">Uncharacterized protein</fullName>
    </submittedName>
</protein>
<keyword evidence="4" id="KW-1185">Reference proteome</keyword>
<evidence type="ECO:0000256" key="1">
    <source>
        <dbReference type="SAM" id="MobiDB-lite"/>
    </source>
</evidence>
<feature type="compositionally biased region" description="Basic and acidic residues" evidence="1">
    <location>
        <begin position="368"/>
        <end position="388"/>
    </location>
</feature>
<dbReference type="RefSeq" id="XP_013252649.1">
    <property type="nucleotide sequence ID" value="XM_013397195.1"/>
</dbReference>
<feature type="transmembrane region" description="Helical" evidence="2">
    <location>
        <begin position="42"/>
        <end position="61"/>
    </location>
</feature>
<dbReference type="GeneID" id="25273987"/>
<feature type="region of interest" description="Disordered" evidence="1">
    <location>
        <begin position="368"/>
        <end position="409"/>
    </location>
</feature>
<dbReference type="AlphaFoldDB" id="U6GBH1"/>
<proteinExistence type="predicted"/>
<feature type="compositionally biased region" description="Basic and acidic residues" evidence="1">
    <location>
        <begin position="250"/>
        <end position="259"/>
    </location>
</feature>
<evidence type="ECO:0000313" key="4">
    <source>
        <dbReference type="Proteomes" id="UP000018050"/>
    </source>
</evidence>
<dbReference type="EMBL" id="HG670484">
    <property type="protein sequence ID" value="CDI76887.1"/>
    <property type="molecule type" value="Genomic_DNA"/>
</dbReference>
<feature type="compositionally biased region" description="Basic and acidic residues" evidence="1">
    <location>
        <begin position="395"/>
        <end position="407"/>
    </location>
</feature>
<reference evidence="3" key="1">
    <citation type="submission" date="2013-10" db="EMBL/GenBank/DDBJ databases">
        <title>Genomic analysis of the causative agents of coccidiosis in chickens.</title>
        <authorList>
            <person name="Reid A.J."/>
            <person name="Blake D."/>
            <person name="Billington K."/>
            <person name="Browne H."/>
            <person name="Dunn M."/>
            <person name="Hung S."/>
            <person name="Kawahara F."/>
            <person name="Miranda-Saavedra D."/>
            <person name="Mourier T."/>
            <person name="Nagra H."/>
            <person name="Otto T.D."/>
            <person name="Rawlings N."/>
            <person name="Sanchez A."/>
            <person name="Sanders M."/>
            <person name="Subramaniam C."/>
            <person name="Tay Y."/>
            <person name="Dear P."/>
            <person name="Doerig C."/>
            <person name="Gruber A."/>
            <person name="Parkinson J."/>
            <person name="Shirley M."/>
            <person name="Wan K.L."/>
            <person name="Berriman M."/>
            <person name="Tomley F."/>
            <person name="Pain A."/>
        </authorList>
    </citation>
    <scope>NUCLEOTIDE SEQUENCE [LARGE SCALE GENOMIC DNA]</scope>
    <source>
        <strain evidence="3">Houghton</strain>
    </source>
</reference>
<reference evidence="3" key="2">
    <citation type="submission" date="2013-10" db="EMBL/GenBank/DDBJ databases">
        <authorList>
            <person name="Aslett M."/>
        </authorList>
    </citation>
    <scope>NUCLEOTIDE SEQUENCE [LARGE SCALE GENOMIC DNA]</scope>
    <source>
        <strain evidence="3">Houghton</strain>
    </source>
</reference>
<keyword evidence="2" id="KW-1133">Transmembrane helix</keyword>
<sequence>MVNYQAELIALEKQDVDFADRAAQAGWKDGTTAGRKETGSQLTLHLILVASVGIAITFLIITCFRLTSTQRALQTQSWVRLASSKEGGDDDGMCPEWKLPEEAEQRQPQTDERGELMATGEGAHEGQGEPTEGVAGGGESCQQEESVGCEGERERKQFQDDPLGGAGGGAAPYQQGAPVGGAAGIGEQLEEHSLGGAEGGEAPQQQEELMGGSAEGGAQRQPVNSLGGAAGGKEPQPHEKPVGAGPRPGDIPEGKREKPMSTPAPGEETGGATAPEVLEESTSGGSGAGASCPPRKRKRKTKHTETATRPPLPPYRDPYLGLNAPCDSDEGEDDAPTYRWPTGLLYDIRGPTLEGPPPPAKRERILGQKMAKGDSQGDAKGKSMDKTKGGTKPESQCDEKKAKDQPSKVHALTQVVGQCVSYAEELDAVKGASMESAMWLLSAVSRSLTVQVFVARQTSQSGETEEVCSVAEAAVAAAREWIVKHGGTPTEVHLPGEAPVTEESRDSVSVRLLVLQLASSRLTEQLRQWKPRPSADYLHECEKLLKMAQALLAGTEHMLESLLREGQHAAAEVLTQALESFEDLTDEMQSVVTWNGTTKTFAVEIPTNPAVSVLDSLAAANTAADGLLASMAGGVDSSVRKIAVGQLDIWTQLLSSAEVVLGVEGVDGSLLQSCIDAALGLRERIDLIQATLSSTSTR</sequence>
<gene>
    <name evidence="3" type="ORF">EAH_00059170</name>
</gene>
<dbReference type="Proteomes" id="UP000018050">
    <property type="component" value="Unassembled WGS sequence"/>
</dbReference>
<evidence type="ECO:0000313" key="3">
    <source>
        <dbReference type="EMBL" id="CDI76887.1"/>
    </source>
</evidence>
<dbReference type="VEuPathDB" id="ToxoDB:EAH_00059170"/>
<keyword evidence="2" id="KW-0472">Membrane</keyword>
<feature type="compositionally biased region" description="Basic and acidic residues" evidence="1">
    <location>
        <begin position="150"/>
        <end position="159"/>
    </location>
</feature>
<accession>U6GBH1</accession>
<feature type="region of interest" description="Disordered" evidence="1">
    <location>
        <begin position="120"/>
        <end position="340"/>
    </location>
</feature>
<name>U6GBH1_EIMAC</name>
<organism evidence="3 4">
    <name type="scientific">Eimeria acervulina</name>
    <name type="common">Coccidian parasite</name>
    <dbReference type="NCBI Taxonomy" id="5801"/>
    <lineage>
        <taxon>Eukaryota</taxon>
        <taxon>Sar</taxon>
        <taxon>Alveolata</taxon>
        <taxon>Apicomplexa</taxon>
        <taxon>Conoidasida</taxon>
        <taxon>Coccidia</taxon>
        <taxon>Eucoccidiorida</taxon>
        <taxon>Eimeriorina</taxon>
        <taxon>Eimeriidae</taxon>
        <taxon>Eimeria</taxon>
    </lineage>
</organism>
<dbReference type="OMA" id="YRWPTGL"/>
<dbReference type="OrthoDB" id="353264at2759"/>